<feature type="region of interest" description="Disordered" evidence="1">
    <location>
        <begin position="213"/>
        <end position="236"/>
    </location>
</feature>
<feature type="transmembrane region" description="Helical" evidence="2">
    <location>
        <begin position="7"/>
        <end position="30"/>
    </location>
</feature>
<evidence type="ECO:0000259" key="3">
    <source>
        <dbReference type="Pfam" id="PF21722"/>
    </source>
</evidence>
<dbReference type="Pfam" id="PF21722">
    <property type="entry name" value="Gly_rich_2"/>
    <property type="match status" value="1"/>
</dbReference>
<sequence>MALSKAQIGFIIIISLIVVGLGVALAVIFWPKGTDTSEALGPGESKSYEFLIDADVDQLYNVDITLNVSAGNVDLEVETVSGDLIFQRRLVAQSQTFELTLLDPEAAPYTAIVTNLNTDGTVQVLDWQLRVTAVDKEVIFTTSGTYQVPSGVTSLNISCTGAGGGGGGGGQGVFAMESDAVGGAGGGGGGAGQEVITENIPVMEGEILTIEVGEGGAGGRSETDGNDGGDSSVTGTNIDIVAVGGEGGKLAGKPRLVDITGGDGGAGQGGGGGGGGAGWLYRETGDPGQGGEPGGQAGAGYHGGAGSDDVAGGSGNSGGGGGGGGGGPNGGQGGDQGAVGREGTGAGGGGGGGGAAKWGSSNVWMDGMQGGKGGNGAVIVMIKATF</sequence>
<keyword evidence="2" id="KW-0812">Transmembrane</keyword>
<dbReference type="InterPro" id="IPR049304">
    <property type="entry name" value="Gly_rich_dom"/>
</dbReference>
<organism evidence="4">
    <name type="scientific">viral metagenome</name>
    <dbReference type="NCBI Taxonomy" id="1070528"/>
    <lineage>
        <taxon>unclassified sequences</taxon>
        <taxon>metagenomes</taxon>
        <taxon>organismal metagenomes</taxon>
    </lineage>
</organism>
<feature type="compositionally biased region" description="Gly residues" evidence="1">
    <location>
        <begin position="261"/>
        <end position="278"/>
    </location>
</feature>
<reference evidence="4" key="1">
    <citation type="journal article" date="2020" name="Nature">
        <title>Giant virus diversity and host interactions through global metagenomics.</title>
        <authorList>
            <person name="Schulz F."/>
            <person name="Roux S."/>
            <person name="Paez-Espino D."/>
            <person name="Jungbluth S."/>
            <person name="Walsh D.A."/>
            <person name="Denef V.J."/>
            <person name="McMahon K.D."/>
            <person name="Konstantinidis K.T."/>
            <person name="Eloe-Fadrosh E.A."/>
            <person name="Kyrpides N.C."/>
            <person name="Woyke T."/>
        </authorList>
    </citation>
    <scope>NUCLEOTIDE SEQUENCE</scope>
    <source>
        <strain evidence="4">GVMAG-M-3300018080-19</strain>
    </source>
</reference>
<evidence type="ECO:0000256" key="1">
    <source>
        <dbReference type="SAM" id="MobiDB-lite"/>
    </source>
</evidence>
<accession>A0A6C0BN39</accession>
<dbReference type="EMBL" id="MN739210">
    <property type="protein sequence ID" value="QHS93825.1"/>
    <property type="molecule type" value="Genomic_DNA"/>
</dbReference>
<feature type="compositionally biased region" description="Gly residues" evidence="1">
    <location>
        <begin position="287"/>
        <end position="355"/>
    </location>
</feature>
<protein>
    <recommendedName>
        <fullName evidence="3">Glycine-rich domain-containing protein</fullName>
    </recommendedName>
</protein>
<evidence type="ECO:0000256" key="2">
    <source>
        <dbReference type="SAM" id="Phobius"/>
    </source>
</evidence>
<keyword evidence="2" id="KW-1133">Transmembrane helix</keyword>
<proteinExistence type="predicted"/>
<evidence type="ECO:0000313" key="4">
    <source>
        <dbReference type="EMBL" id="QHS93825.1"/>
    </source>
</evidence>
<feature type="domain" description="Glycine-rich" evidence="3">
    <location>
        <begin position="142"/>
        <end position="381"/>
    </location>
</feature>
<name>A0A6C0BN39_9ZZZZ</name>
<feature type="region of interest" description="Disordered" evidence="1">
    <location>
        <begin position="261"/>
        <end position="355"/>
    </location>
</feature>
<dbReference type="AlphaFoldDB" id="A0A6C0BN39"/>
<keyword evidence="2" id="KW-0472">Membrane</keyword>